<keyword evidence="5 8" id="KW-1133">Transmembrane helix</keyword>
<dbReference type="EMBL" id="VWYH01000872">
    <property type="protein sequence ID" value="NXW82629.1"/>
    <property type="molecule type" value="Genomic_DNA"/>
</dbReference>
<accession>A0A7L4F7E0</accession>
<feature type="transmembrane region" description="Helical" evidence="8">
    <location>
        <begin position="98"/>
        <end position="119"/>
    </location>
</feature>
<dbReference type="GO" id="GO:0015347">
    <property type="term" value="F:sodium-independent organic anion transmembrane transporter activity"/>
    <property type="evidence" value="ECO:0007669"/>
    <property type="project" value="TreeGrafter"/>
</dbReference>
<dbReference type="GO" id="GO:0043252">
    <property type="term" value="P:sodium-independent organic anion transport"/>
    <property type="evidence" value="ECO:0007669"/>
    <property type="project" value="TreeGrafter"/>
</dbReference>
<feature type="transmembrane region" description="Helical" evidence="8">
    <location>
        <begin position="200"/>
        <end position="228"/>
    </location>
</feature>
<name>A0A7L4F7E0_9COLU</name>
<feature type="transmembrane region" description="Helical" evidence="8">
    <location>
        <begin position="66"/>
        <end position="86"/>
    </location>
</feature>
<evidence type="ECO:0000256" key="6">
    <source>
        <dbReference type="ARBA" id="ARBA00023136"/>
    </source>
</evidence>
<evidence type="ECO:0000313" key="12">
    <source>
        <dbReference type="Proteomes" id="UP000541332"/>
    </source>
</evidence>
<feature type="transmembrane region" description="Helical" evidence="8">
    <location>
        <begin position="494"/>
        <end position="511"/>
    </location>
</feature>
<dbReference type="AlphaFoldDB" id="A0A7L4F7E0"/>
<feature type="transmembrane region" description="Helical" evidence="8">
    <location>
        <begin position="163"/>
        <end position="188"/>
    </location>
</feature>
<feature type="transmembrane region" description="Helical" evidence="8">
    <location>
        <begin position="347"/>
        <end position="368"/>
    </location>
</feature>
<dbReference type="InterPro" id="IPR020846">
    <property type="entry name" value="MFS_dom"/>
</dbReference>
<keyword evidence="7" id="KW-1015">Disulfide bond</keyword>
<dbReference type="SUPFAM" id="SSF100895">
    <property type="entry name" value="Kazal-type serine protease inhibitors"/>
    <property type="match status" value="1"/>
</dbReference>
<evidence type="ECO:0000256" key="7">
    <source>
        <dbReference type="ARBA" id="ARBA00023157"/>
    </source>
</evidence>
<feature type="domain" description="Major facilitator superfamily (MFS) profile" evidence="9">
    <location>
        <begin position="28"/>
        <end position="608"/>
    </location>
</feature>
<comment type="caution">
    <text evidence="8">Lacks conserved residue(s) required for the propagation of feature annotation.</text>
</comment>
<feature type="non-terminal residue" evidence="11">
    <location>
        <position position="623"/>
    </location>
</feature>
<dbReference type="PROSITE" id="PS50850">
    <property type="entry name" value="MFS"/>
    <property type="match status" value="1"/>
</dbReference>
<comment type="caution">
    <text evidence="11">The sequence shown here is derived from an EMBL/GenBank/DDBJ whole genome shotgun (WGS) entry which is preliminary data.</text>
</comment>
<comment type="similarity">
    <text evidence="2 8">Belongs to the organo anion transporter (TC 2.A.60) family.</text>
</comment>
<gene>
    <name evidence="11" type="primary">Slco2a1</name>
    <name evidence="11" type="ORF">ALOBEC_R14052</name>
</gene>
<evidence type="ECO:0000259" key="9">
    <source>
        <dbReference type="PROSITE" id="PS50850"/>
    </source>
</evidence>
<dbReference type="InterPro" id="IPR036058">
    <property type="entry name" value="Kazal_dom_sf"/>
</dbReference>
<keyword evidence="3" id="KW-1003">Cell membrane</keyword>
<keyword evidence="4 8" id="KW-0812">Transmembrane</keyword>
<proteinExistence type="inferred from homology"/>
<dbReference type="Pfam" id="PF03137">
    <property type="entry name" value="OATP"/>
    <property type="match status" value="1"/>
</dbReference>
<dbReference type="SUPFAM" id="SSF103473">
    <property type="entry name" value="MFS general substrate transporter"/>
    <property type="match status" value="1"/>
</dbReference>
<dbReference type="PANTHER" id="PTHR11388">
    <property type="entry name" value="ORGANIC ANION TRANSPORTER"/>
    <property type="match status" value="1"/>
</dbReference>
<evidence type="ECO:0000256" key="4">
    <source>
        <dbReference type="ARBA" id="ARBA00022692"/>
    </source>
</evidence>
<reference evidence="11 12" key="1">
    <citation type="submission" date="2020-02" db="EMBL/GenBank/DDBJ databases">
        <title>Bird 10,000 Genomes (B10K) Project - Family phase.</title>
        <authorList>
            <person name="Zhang G."/>
        </authorList>
    </citation>
    <scope>NUCLEOTIDE SEQUENCE [LARGE SCALE GENOMIC DNA]</scope>
    <source>
        <strain evidence="11">B10K-DU-006-06</strain>
    </source>
</reference>
<evidence type="ECO:0000256" key="5">
    <source>
        <dbReference type="ARBA" id="ARBA00022989"/>
    </source>
</evidence>
<keyword evidence="12" id="KW-1185">Reference proteome</keyword>
<keyword evidence="8" id="KW-0406">Ion transport</keyword>
<feature type="transmembrane region" description="Helical" evidence="8">
    <location>
        <begin position="380"/>
        <end position="400"/>
    </location>
</feature>
<evidence type="ECO:0000259" key="10">
    <source>
        <dbReference type="PROSITE" id="PS51465"/>
    </source>
</evidence>
<sequence>MGVHPEAGKSAADIPKKPSTCSRSIFCNIKVFVLCHGLLQLSQLLYSANFKSSLTTIEKRFGLSSLSSGFISSLHEIGNVVLIIFVSYFGSRVHRPRVIGVGGLLLALGAFLVTLPHFLSDPYEYTTLSAGNKTQAQAELCYADNKFMCPNATQDPQKEASSIWAMMVIAQLLAGIGTVPIQPFGISYVDDFAEPNNSPLYVAILFAIAVFGPAFGYLLGSVVLRLFVDIGRVDVATVALTPRDQRWIGAWWLGLLISSGCLVLTSIPYFFFPRYMLKGEAHMSKTHFSRCCPVGFPKIFLRLLLNPLFILLVLAQCSFSSVIAGLATFLNKFLEKQYGASPSYANFLIGAVNLPAAALGMLLGGIIMKRFAFSLRAIPRFAVVVLVFSILICLPIFFMGCSTGRIDGIYPPSTLSSQQKVKAPSGCHCSEHIFHPVCGENNVEYISPCFAGCTNSTANASTPKQIYKNCSLIPAGKGLSSAKTGSCPLSCSHMLLPAIFLISLAALVACLSHNPLYMMVLRVVNQDEKSFAIGVQFLLMRLLAWLPAPAMFGALIDSSCIYWQKQCSQRRFCAYYNNDFLRNRYLGLQVGYKVVGTVLLALIGWKVKRSKEYNVQEKAAGLV</sequence>
<dbReference type="OrthoDB" id="5062115at2759"/>
<organism evidence="11 12">
    <name type="scientific">Pampusana beccarii</name>
    <name type="common">Western bronze ground-dove</name>
    <dbReference type="NCBI Taxonomy" id="2953425"/>
    <lineage>
        <taxon>Eukaryota</taxon>
        <taxon>Metazoa</taxon>
        <taxon>Chordata</taxon>
        <taxon>Craniata</taxon>
        <taxon>Vertebrata</taxon>
        <taxon>Euteleostomi</taxon>
        <taxon>Archelosauria</taxon>
        <taxon>Archosauria</taxon>
        <taxon>Dinosauria</taxon>
        <taxon>Saurischia</taxon>
        <taxon>Theropoda</taxon>
        <taxon>Coelurosauria</taxon>
        <taxon>Aves</taxon>
        <taxon>Neognathae</taxon>
        <taxon>Neoaves</taxon>
        <taxon>Columbimorphae</taxon>
        <taxon>Columbiformes</taxon>
        <taxon>Columbidae</taxon>
        <taxon>Pampusana</taxon>
    </lineage>
</organism>
<dbReference type="InterPro" id="IPR004156">
    <property type="entry name" value="OATP"/>
</dbReference>
<feature type="domain" description="Kazal-like" evidence="10">
    <location>
        <begin position="421"/>
        <end position="472"/>
    </location>
</feature>
<evidence type="ECO:0000256" key="8">
    <source>
        <dbReference type="RuleBase" id="RU362056"/>
    </source>
</evidence>
<feature type="non-terminal residue" evidence="11">
    <location>
        <position position="1"/>
    </location>
</feature>
<dbReference type="InterPro" id="IPR002350">
    <property type="entry name" value="Kazal_dom"/>
</dbReference>
<keyword evidence="6 8" id="KW-0472">Membrane</keyword>
<dbReference type="Pfam" id="PF07648">
    <property type="entry name" value="Kazal_2"/>
    <property type="match status" value="1"/>
</dbReference>
<evidence type="ECO:0000256" key="2">
    <source>
        <dbReference type="ARBA" id="ARBA00009657"/>
    </source>
</evidence>
<keyword evidence="8" id="KW-0813">Transport</keyword>
<feature type="transmembrane region" description="Helical" evidence="8">
    <location>
        <begin position="248"/>
        <end position="272"/>
    </location>
</feature>
<dbReference type="Proteomes" id="UP000541332">
    <property type="component" value="Unassembled WGS sequence"/>
</dbReference>
<dbReference type="PROSITE" id="PS51465">
    <property type="entry name" value="KAZAL_2"/>
    <property type="match status" value="1"/>
</dbReference>
<dbReference type="GO" id="GO:0016323">
    <property type="term" value="C:basolateral plasma membrane"/>
    <property type="evidence" value="ECO:0007669"/>
    <property type="project" value="TreeGrafter"/>
</dbReference>
<protein>
    <recommendedName>
        <fullName evidence="8">Solute carrier organic anion transporter family member</fullName>
    </recommendedName>
</protein>
<dbReference type="PANTHER" id="PTHR11388:SF14">
    <property type="entry name" value="SOLUTE CARRIER ORGANIC ANION TRANSPORTER FAMILY MEMBER 2A1"/>
    <property type="match status" value="1"/>
</dbReference>
<dbReference type="Gene3D" id="1.20.1250.20">
    <property type="entry name" value="MFS general substrate transporter like domains"/>
    <property type="match status" value="1"/>
</dbReference>
<feature type="transmembrane region" description="Helical" evidence="8">
    <location>
        <begin position="308"/>
        <end position="327"/>
    </location>
</feature>
<comment type="subcellular location">
    <subcellularLocation>
        <location evidence="1 8">Cell membrane</location>
        <topology evidence="1 8">Multi-pass membrane protein</topology>
    </subcellularLocation>
</comment>
<feature type="transmembrane region" description="Helical" evidence="8">
    <location>
        <begin position="585"/>
        <end position="605"/>
    </location>
</feature>
<evidence type="ECO:0000256" key="3">
    <source>
        <dbReference type="ARBA" id="ARBA00022475"/>
    </source>
</evidence>
<dbReference type="GO" id="GO:0006811">
    <property type="term" value="P:monoatomic ion transport"/>
    <property type="evidence" value="ECO:0007669"/>
    <property type="project" value="UniProtKB-KW"/>
</dbReference>
<evidence type="ECO:0000256" key="1">
    <source>
        <dbReference type="ARBA" id="ARBA00004651"/>
    </source>
</evidence>
<evidence type="ECO:0000313" key="11">
    <source>
        <dbReference type="EMBL" id="NXW82629.1"/>
    </source>
</evidence>
<dbReference type="InterPro" id="IPR036259">
    <property type="entry name" value="MFS_trans_sf"/>
</dbReference>
<feature type="transmembrane region" description="Helical" evidence="8">
    <location>
        <begin position="531"/>
        <end position="556"/>
    </location>
</feature>
<dbReference type="GO" id="GO:0015132">
    <property type="term" value="F:prostaglandin transmembrane transporter activity"/>
    <property type="evidence" value="ECO:0007669"/>
    <property type="project" value="TreeGrafter"/>
</dbReference>
<dbReference type="NCBIfam" id="TIGR00805">
    <property type="entry name" value="oat"/>
    <property type="match status" value="1"/>
</dbReference>